<accession>A0A0E9U4D0</accession>
<sequence>MECGARSRKETFLRDPSPCHFETARALR</sequence>
<organism evidence="1">
    <name type="scientific">Anguilla anguilla</name>
    <name type="common">European freshwater eel</name>
    <name type="synonym">Muraena anguilla</name>
    <dbReference type="NCBI Taxonomy" id="7936"/>
    <lineage>
        <taxon>Eukaryota</taxon>
        <taxon>Metazoa</taxon>
        <taxon>Chordata</taxon>
        <taxon>Craniata</taxon>
        <taxon>Vertebrata</taxon>
        <taxon>Euteleostomi</taxon>
        <taxon>Actinopterygii</taxon>
        <taxon>Neopterygii</taxon>
        <taxon>Teleostei</taxon>
        <taxon>Anguilliformes</taxon>
        <taxon>Anguillidae</taxon>
        <taxon>Anguilla</taxon>
    </lineage>
</organism>
<evidence type="ECO:0000313" key="1">
    <source>
        <dbReference type="EMBL" id="JAH60686.1"/>
    </source>
</evidence>
<name>A0A0E9U4D0_ANGAN</name>
<dbReference type="EMBL" id="GBXM01047891">
    <property type="protein sequence ID" value="JAH60686.1"/>
    <property type="molecule type" value="Transcribed_RNA"/>
</dbReference>
<proteinExistence type="predicted"/>
<dbReference type="AlphaFoldDB" id="A0A0E9U4D0"/>
<reference evidence="1" key="2">
    <citation type="journal article" date="2015" name="Fish Shellfish Immunol.">
        <title>Early steps in the European eel (Anguilla anguilla)-Vibrio vulnificus interaction in the gills: Role of the RtxA13 toxin.</title>
        <authorList>
            <person name="Callol A."/>
            <person name="Pajuelo D."/>
            <person name="Ebbesson L."/>
            <person name="Teles M."/>
            <person name="MacKenzie S."/>
            <person name="Amaro C."/>
        </authorList>
    </citation>
    <scope>NUCLEOTIDE SEQUENCE</scope>
</reference>
<protein>
    <submittedName>
        <fullName evidence="1">Uncharacterized protein</fullName>
    </submittedName>
</protein>
<reference evidence="1" key="1">
    <citation type="submission" date="2014-11" db="EMBL/GenBank/DDBJ databases">
        <authorList>
            <person name="Amaro Gonzalez C."/>
        </authorList>
    </citation>
    <scope>NUCLEOTIDE SEQUENCE</scope>
</reference>